<evidence type="ECO:0000313" key="3">
    <source>
        <dbReference type="Proteomes" id="UP001500631"/>
    </source>
</evidence>
<feature type="domain" description="Thiaminase-2/PQQC" evidence="1">
    <location>
        <begin position="14"/>
        <end position="213"/>
    </location>
</feature>
<dbReference type="InterPro" id="IPR004305">
    <property type="entry name" value="Thiaminase-2/PQQC"/>
</dbReference>
<name>A0ABP9MAP1_9GAMM</name>
<dbReference type="Proteomes" id="UP001500631">
    <property type="component" value="Unassembled WGS sequence"/>
</dbReference>
<dbReference type="PANTHER" id="PTHR43198:SF2">
    <property type="entry name" value="SI:CH1073-67J19.1-RELATED"/>
    <property type="match status" value="1"/>
</dbReference>
<accession>A0ABP9MAP1</accession>
<dbReference type="RefSeq" id="WP_077926052.1">
    <property type="nucleotide sequence ID" value="NZ_BAABKE010000001.1"/>
</dbReference>
<evidence type="ECO:0000259" key="1">
    <source>
        <dbReference type="Pfam" id="PF03070"/>
    </source>
</evidence>
<dbReference type="InterPro" id="IPR050967">
    <property type="entry name" value="Thiamine_Salvage_TenA"/>
</dbReference>
<protein>
    <submittedName>
        <fullName evidence="2">Thiaminase II</fullName>
    </submittedName>
</protein>
<comment type="caution">
    <text evidence="2">The sequence shown here is derived from an EMBL/GenBank/DDBJ whole genome shotgun (WGS) entry which is preliminary data.</text>
</comment>
<organism evidence="2 3">
    <name type="scientific">Wohlfahrtiimonas larvae</name>
    <dbReference type="NCBI Taxonomy" id="1157986"/>
    <lineage>
        <taxon>Bacteria</taxon>
        <taxon>Pseudomonadati</taxon>
        <taxon>Pseudomonadota</taxon>
        <taxon>Gammaproteobacteria</taxon>
        <taxon>Cardiobacteriales</taxon>
        <taxon>Ignatzschineriaceae</taxon>
        <taxon>Wohlfahrtiimonas</taxon>
    </lineage>
</organism>
<dbReference type="Gene3D" id="1.20.910.10">
    <property type="entry name" value="Heme oxygenase-like"/>
    <property type="match status" value="1"/>
</dbReference>
<dbReference type="Pfam" id="PF03070">
    <property type="entry name" value="TENA_THI-4"/>
    <property type="match status" value="1"/>
</dbReference>
<sequence length="215" mass="25829">MQHNQQGWSETAWQKYLPIYEKTQQLPFIQELITGRLNADSFMFYIEQDALYLQVFTKLLRTMSDRMTESKFKWYFRDFFEENMAAEKGLHDSYLIRDLSSIVPTATCQQFIEFNEELATLPIELAVAGMLPCFIVYQQLGIYIHDQHIRDGNQYIDWIDMYAGIEHSESVRKLREICDHYGNQASDFIRTQMDEYYEEGCLWDQRFWQSCYEMK</sequence>
<dbReference type="EMBL" id="BAABKE010000001">
    <property type="protein sequence ID" value="GAA5093477.1"/>
    <property type="molecule type" value="Genomic_DNA"/>
</dbReference>
<keyword evidence="3" id="KW-1185">Reference proteome</keyword>
<proteinExistence type="predicted"/>
<reference evidence="3" key="1">
    <citation type="journal article" date="2019" name="Int. J. Syst. Evol. Microbiol.">
        <title>The Global Catalogue of Microorganisms (GCM) 10K type strain sequencing project: providing services to taxonomists for standard genome sequencing and annotation.</title>
        <authorList>
            <consortium name="The Broad Institute Genomics Platform"/>
            <consortium name="The Broad Institute Genome Sequencing Center for Infectious Disease"/>
            <person name="Wu L."/>
            <person name="Ma J."/>
        </authorList>
    </citation>
    <scope>NUCLEOTIDE SEQUENCE [LARGE SCALE GENOMIC DNA]</scope>
    <source>
        <strain evidence="3">JCM 18424</strain>
    </source>
</reference>
<dbReference type="SUPFAM" id="SSF48613">
    <property type="entry name" value="Heme oxygenase-like"/>
    <property type="match status" value="1"/>
</dbReference>
<dbReference type="PANTHER" id="PTHR43198">
    <property type="entry name" value="BIFUNCTIONAL TH2 PROTEIN"/>
    <property type="match status" value="1"/>
</dbReference>
<dbReference type="InterPro" id="IPR016084">
    <property type="entry name" value="Haem_Oase-like_multi-hlx"/>
</dbReference>
<evidence type="ECO:0000313" key="2">
    <source>
        <dbReference type="EMBL" id="GAA5093477.1"/>
    </source>
</evidence>
<gene>
    <name evidence="2" type="primary">tenA_1</name>
    <name evidence="2" type="ORF">GCM10023338_00550</name>
</gene>
<dbReference type="CDD" id="cd19365">
    <property type="entry name" value="TenA_C-like"/>
    <property type="match status" value="1"/>
</dbReference>